<accession>A0A0B7JN80</accession>
<dbReference type="PANTHER" id="PTHR47356">
    <property type="entry name" value="FAD-DEPENDENT MONOOXYGENASE ASQG-RELATED"/>
    <property type="match status" value="1"/>
</dbReference>
<evidence type="ECO:0000256" key="4">
    <source>
        <dbReference type="ARBA" id="ARBA00022827"/>
    </source>
</evidence>
<gene>
    <name evidence="8" type="ORF">BN869_000002478_1</name>
</gene>
<comment type="cofactor">
    <cofactor evidence="1">
        <name>FAD</name>
        <dbReference type="ChEBI" id="CHEBI:57692"/>
    </cofactor>
</comment>
<dbReference type="GO" id="GO:0071949">
    <property type="term" value="F:FAD binding"/>
    <property type="evidence" value="ECO:0007669"/>
    <property type="project" value="InterPro"/>
</dbReference>
<name>A0A0B7JN80_BIOOC</name>
<dbReference type="Pfam" id="PF01494">
    <property type="entry name" value="FAD_binding_3"/>
    <property type="match status" value="1"/>
</dbReference>
<keyword evidence="5" id="KW-0560">Oxidoreductase</keyword>
<evidence type="ECO:0000256" key="2">
    <source>
        <dbReference type="ARBA" id="ARBA00007992"/>
    </source>
</evidence>
<dbReference type="InterPro" id="IPR002938">
    <property type="entry name" value="FAD-bd"/>
</dbReference>
<dbReference type="SUPFAM" id="SSF51905">
    <property type="entry name" value="FAD/NAD(P)-binding domain"/>
    <property type="match status" value="1"/>
</dbReference>
<dbReference type="Gene3D" id="3.50.50.60">
    <property type="entry name" value="FAD/NAD(P)-binding domain"/>
    <property type="match status" value="1"/>
</dbReference>
<evidence type="ECO:0000256" key="1">
    <source>
        <dbReference type="ARBA" id="ARBA00001974"/>
    </source>
</evidence>
<dbReference type="InterPro" id="IPR050562">
    <property type="entry name" value="FAD_mOase_fung"/>
</dbReference>
<evidence type="ECO:0000313" key="8">
    <source>
        <dbReference type="EMBL" id="CEO46423.1"/>
    </source>
</evidence>
<evidence type="ECO:0000256" key="5">
    <source>
        <dbReference type="ARBA" id="ARBA00023002"/>
    </source>
</evidence>
<reference evidence="8" key="1">
    <citation type="submission" date="2015-01" db="EMBL/GenBank/DDBJ databases">
        <authorList>
            <person name="Durling Mikael"/>
        </authorList>
    </citation>
    <scope>NUCLEOTIDE SEQUENCE</scope>
</reference>
<evidence type="ECO:0000259" key="7">
    <source>
        <dbReference type="Pfam" id="PF01494"/>
    </source>
</evidence>
<dbReference type="EMBL" id="CDPU01000004">
    <property type="protein sequence ID" value="CEO46423.1"/>
    <property type="molecule type" value="Genomic_DNA"/>
</dbReference>
<organism evidence="8">
    <name type="scientific">Bionectria ochroleuca</name>
    <name type="common">Gliocladium roseum</name>
    <dbReference type="NCBI Taxonomy" id="29856"/>
    <lineage>
        <taxon>Eukaryota</taxon>
        <taxon>Fungi</taxon>
        <taxon>Dikarya</taxon>
        <taxon>Ascomycota</taxon>
        <taxon>Pezizomycotina</taxon>
        <taxon>Sordariomycetes</taxon>
        <taxon>Hypocreomycetidae</taxon>
        <taxon>Hypocreales</taxon>
        <taxon>Bionectriaceae</taxon>
        <taxon>Clonostachys</taxon>
    </lineage>
</organism>
<proteinExistence type="inferred from homology"/>
<keyword evidence="3" id="KW-0285">Flavoprotein</keyword>
<comment type="similarity">
    <text evidence="2">Belongs to the paxM FAD-dependent monooxygenase family.</text>
</comment>
<feature type="domain" description="FAD-binding" evidence="7">
    <location>
        <begin position="9"/>
        <end position="345"/>
    </location>
</feature>
<evidence type="ECO:0000256" key="3">
    <source>
        <dbReference type="ARBA" id="ARBA00022630"/>
    </source>
</evidence>
<dbReference type="PRINTS" id="PR00420">
    <property type="entry name" value="RNGMNOXGNASE"/>
</dbReference>
<evidence type="ECO:0000256" key="6">
    <source>
        <dbReference type="ARBA" id="ARBA00023033"/>
    </source>
</evidence>
<dbReference type="InterPro" id="IPR036188">
    <property type="entry name" value="FAD/NAD-bd_sf"/>
</dbReference>
<dbReference type="GO" id="GO:0004497">
    <property type="term" value="F:monooxygenase activity"/>
    <property type="evidence" value="ECO:0007669"/>
    <property type="project" value="UniProtKB-KW"/>
</dbReference>
<protein>
    <recommendedName>
        <fullName evidence="7">FAD-binding domain-containing protein</fullName>
    </recommendedName>
</protein>
<keyword evidence="4" id="KW-0274">FAD</keyword>
<sequence length="449" mass="50587">MSHMNNFFKVIVVGGGPIGLAAAHALHLAGIDFLVLERRPAIVEDKGASLIVHPHTLRVLDQFGVLDKLLPRGAELNHHLSFTAEGQVFKEGTQYAHIRENILTKISHGCGPVAFHRADLIETMYNCLPSSAREKIFTGKEVSDIKIHLGKVEVTCADGSVFEGSIVIGADGVHSKTRQLMRTLALEKHPTQSWEPEQPYTASYQLLFGSFPSPSPPGFGYDIQSKDKAIMYFSGADRGWFFLYKRLPEPTNRRTNYTDQDVESVGQEFMDFPLTRTVKVKDVWPRMSGKGLTNLEEGIVQHWNLERIVLVGDACHKMTTHLGLGFNNGIQDVVVLCNSLSKVVNAPLNNEPSAIELTELFERYKAIRMSSTCSLQGDVWKSGFETRMHAWHNTWYYILSRYLVLLPWTESFVMQHIMSPEFRKGQVLDYVSKEEPMKGTVSWLHPMKA</sequence>
<dbReference type="PANTHER" id="PTHR47356:SF2">
    <property type="entry name" value="FAD-BINDING DOMAIN-CONTAINING PROTEIN-RELATED"/>
    <property type="match status" value="1"/>
</dbReference>
<dbReference type="AlphaFoldDB" id="A0A0B7JN80"/>
<keyword evidence="6" id="KW-0503">Monooxygenase</keyword>